<reference evidence="2" key="1">
    <citation type="submission" date="2021-01" db="EMBL/GenBank/DDBJ databases">
        <authorList>
            <person name="Corre E."/>
            <person name="Pelletier E."/>
            <person name="Niang G."/>
            <person name="Scheremetjew M."/>
            <person name="Finn R."/>
            <person name="Kale V."/>
            <person name="Holt S."/>
            <person name="Cochrane G."/>
            <person name="Meng A."/>
            <person name="Brown T."/>
            <person name="Cohen L."/>
        </authorList>
    </citation>
    <scope>NUCLEOTIDE SEQUENCE</scope>
    <source>
        <strain evidence="2">CCMP722</strain>
    </source>
</reference>
<dbReference type="EMBL" id="HBFA01022458">
    <property type="protein sequence ID" value="CAD8672617.1"/>
    <property type="molecule type" value="Transcribed_RNA"/>
</dbReference>
<feature type="region of interest" description="Disordered" evidence="1">
    <location>
        <begin position="83"/>
        <end position="105"/>
    </location>
</feature>
<name>A0A7S0RBS7_9CHLO</name>
<protein>
    <submittedName>
        <fullName evidence="2">Uncharacterized protein</fullName>
    </submittedName>
</protein>
<sequence length="260" mass="29079">MGDAHAHSSYNKYGLGALVGNWVEEGALQTATGTHRYNTWVPAPDHDSGTVYATQTKGPEFIPTNERVFLHTISADFDPWNSHTHDVHRDPKNRGHSDCMKYSTKNNTGRRTELMKKAHMQAASDLPPEPPHKDLFETTNRVLHNAKDMSELCVGRRVMKTRDGEGIGLEHRDAIFLAETGISNKADVDRWHMNASDTAKQEGNYLTDTPLTIYSETFLKGTYPEGAAQTGTLCKETNPLARTSDFSRDVRDCFKVVTDE</sequence>
<evidence type="ECO:0000313" key="2">
    <source>
        <dbReference type="EMBL" id="CAD8672617.1"/>
    </source>
</evidence>
<feature type="compositionally biased region" description="Basic and acidic residues" evidence="1">
    <location>
        <begin position="83"/>
        <end position="99"/>
    </location>
</feature>
<organism evidence="2">
    <name type="scientific">Pyramimonas obovata</name>
    <dbReference type="NCBI Taxonomy" id="1411642"/>
    <lineage>
        <taxon>Eukaryota</taxon>
        <taxon>Viridiplantae</taxon>
        <taxon>Chlorophyta</taxon>
        <taxon>Pyramimonadophyceae</taxon>
        <taxon>Pyramimonadales</taxon>
        <taxon>Pyramimonadaceae</taxon>
        <taxon>Pyramimonas</taxon>
        <taxon>Pyramimonas incertae sedis</taxon>
    </lineage>
</organism>
<dbReference type="AlphaFoldDB" id="A0A7S0RBS7"/>
<proteinExistence type="predicted"/>
<evidence type="ECO:0000256" key="1">
    <source>
        <dbReference type="SAM" id="MobiDB-lite"/>
    </source>
</evidence>
<accession>A0A7S0RBS7</accession>
<gene>
    <name evidence="2" type="ORF">POBO1169_LOCUS11408</name>
</gene>